<dbReference type="Proteomes" id="UP000034182">
    <property type="component" value="Unassembled WGS sequence"/>
</dbReference>
<evidence type="ECO:0000313" key="3">
    <source>
        <dbReference type="Proteomes" id="UP000034182"/>
    </source>
</evidence>
<dbReference type="EMBL" id="LAQI01000079">
    <property type="protein sequence ID" value="KKY22035.1"/>
    <property type="molecule type" value="Genomic_DNA"/>
</dbReference>
<dbReference type="AlphaFoldDB" id="A0A0G2GZL4"/>
<comment type="caution">
    <text evidence="2">The sequence shown here is derived from an EMBL/GenBank/DDBJ whole genome shotgun (WGS) entry which is preliminary data.</text>
</comment>
<evidence type="ECO:0000313" key="2">
    <source>
        <dbReference type="EMBL" id="KKY22035.1"/>
    </source>
</evidence>
<protein>
    <submittedName>
        <fullName evidence="2">Uncharacterized protein</fullName>
    </submittedName>
</protein>
<organism evidence="2 3">
    <name type="scientific">Diplodia seriata</name>
    <dbReference type="NCBI Taxonomy" id="420778"/>
    <lineage>
        <taxon>Eukaryota</taxon>
        <taxon>Fungi</taxon>
        <taxon>Dikarya</taxon>
        <taxon>Ascomycota</taxon>
        <taxon>Pezizomycotina</taxon>
        <taxon>Dothideomycetes</taxon>
        <taxon>Dothideomycetes incertae sedis</taxon>
        <taxon>Botryosphaeriales</taxon>
        <taxon>Botryosphaeriaceae</taxon>
        <taxon>Diplodia</taxon>
    </lineage>
</organism>
<sequence length="409" mass="45277">MAELDPQSGSQDPVDPAQAQGAQIPLPAFAIPDFPPEAKELKALTLTSDIKIDEYPKQLESFTPIPALPQGVQSLTLELFSLGYPAGFLSALAEALPHVRSFDAYSQLLCGITAEAQKDAVTFFDKLRDLRAIQLLDVFARPGFFQTVGEKLTARARDQRLMFLQFNYTFRHEDEDFLRRIPAEELPAFVNPSLVMCSFNVAAPDNTDDPEDPTNVSEEGEVQQKPEGVMAFHKSHANHLVYTLTDEKTAPTALRALNTTLYTFTVDDLETVLQKHPGLLMISVTLEIEPTEMCKNRLLEALRHCPEIERVEIVGNPTLEFSMAVMNPRRKALDHTFPSADDMRKLEESCPKLTHFSATILRTTSSGHVEWSKEGGSWQGGITTPALPDDGTADMPPALVATLQQQTTV</sequence>
<evidence type="ECO:0000256" key="1">
    <source>
        <dbReference type="SAM" id="MobiDB-lite"/>
    </source>
</evidence>
<reference evidence="2 3" key="2">
    <citation type="submission" date="2015-05" db="EMBL/GenBank/DDBJ databases">
        <title>Distinctive expansion of gene families associated with plant cell wall degradation and secondary metabolism in the genomes of grapevine trunk pathogens.</title>
        <authorList>
            <person name="Lawrence D.P."/>
            <person name="Travadon R."/>
            <person name="Rolshausen P.E."/>
            <person name="Baumgartner K."/>
        </authorList>
    </citation>
    <scope>NUCLEOTIDE SEQUENCE [LARGE SCALE GENOMIC DNA]</scope>
    <source>
        <strain evidence="2">DS831</strain>
    </source>
</reference>
<name>A0A0G2GZL4_9PEZI</name>
<feature type="region of interest" description="Disordered" evidence="1">
    <location>
        <begin position="202"/>
        <end position="224"/>
    </location>
</feature>
<proteinExistence type="predicted"/>
<accession>A0A0G2GZL4</accession>
<reference evidence="2 3" key="1">
    <citation type="submission" date="2015-03" db="EMBL/GenBank/DDBJ databases">
        <authorList>
            <person name="Morales-Cruz A."/>
            <person name="Amrine K.C."/>
            <person name="Cantu D."/>
        </authorList>
    </citation>
    <scope>NUCLEOTIDE SEQUENCE [LARGE SCALE GENOMIC DNA]</scope>
    <source>
        <strain evidence="2">DS831</strain>
    </source>
</reference>
<gene>
    <name evidence="2" type="ORF">UCDDS831_g03871</name>
</gene>